<dbReference type="PANTHER" id="PTHR31339">
    <property type="entry name" value="PECTIN LYASE-RELATED"/>
    <property type="match status" value="1"/>
</dbReference>
<gene>
    <name evidence="5" type="ORF">IAD06_06710</name>
</gene>
<dbReference type="Proteomes" id="UP000886722">
    <property type="component" value="Unassembled WGS sequence"/>
</dbReference>
<dbReference type="InterPro" id="IPR051801">
    <property type="entry name" value="GH28_Enzymes"/>
</dbReference>
<sequence>MKKSFSPKEYIFLSLILLLSSACRETVHWQAAVPEKGEVGAHVLPDTIAPVSAPFDFPDMEKSVFPDFAVSIADYGAVSGEKVTEAINRAIRDVHERGGGMVIVPSGIWLTGRIVLLSDVNLHLSEGAELHFSGVVADYQPAVFTRQEGVEVYSLGALVYADGQENIALTGKGKLVGPARDCEIQKRQMRGNVIENLIDASSPVESRVYDGRKDGGVFLPMFFSPIRCRQVYVEGVTFENTPFWNVVPVYCDGVVIRGITVRSEKIPRGDGIDIESSRNVLIEYCTLSCGDDCFTLKAGRCEDGLRVNRPTENIVIRYCLAQKGHGAITCGSETAGVIRNVYVHDCVFDGTDTGLRFKTRRNRGGGGENLLYERVRMSSCGQPFVWDMLGSRTYVGDLAVRLPAREMTPLTPFYRNIMARDIIVEQCNRLVKAVGIPEVPVSDVTIERIDAYCNQLMTLQDVDGMTFRDMIVYGSDSILALTDARRIRFDRVSFCLPGGKPAVRLDGELSVLPEYIDCRFSDTEISDGR</sequence>
<evidence type="ECO:0000313" key="5">
    <source>
        <dbReference type="EMBL" id="HIT39711.1"/>
    </source>
</evidence>
<comment type="similarity">
    <text evidence="1 4">Belongs to the glycosyl hydrolase 28 family.</text>
</comment>
<dbReference type="SUPFAM" id="SSF51126">
    <property type="entry name" value="Pectin lyase-like"/>
    <property type="match status" value="1"/>
</dbReference>
<organism evidence="5 6">
    <name type="scientific">Candidatus Caccoplasma intestinavium</name>
    <dbReference type="NCBI Taxonomy" id="2840716"/>
    <lineage>
        <taxon>Bacteria</taxon>
        <taxon>Pseudomonadati</taxon>
        <taxon>Bacteroidota</taxon>
        <taxon>Bacteroidia</taxon>
        <taxon>Bacteroidales</taxon>
        <taxon>Bacteroidaceae</taxon>
        <taxon>Bacteroidaceae incertae sedis</taxon>
        <taxon>Candidatus Caccoplasma</taxon>
    </lineage>
</organism>
<dbReference type="Gene3D" id="2.160.20.10">
    <property type="entry name" value="Single-stranded right-handed beta-helix, Pectin lyase-like"/>
    <property type="match status" value="1"/>
</dbReference>
<reference evidence="5" key="1">
    <citation type="submission" date="2020-10" db="EMBL/GenBank/DDBJ databases">
        <authorList>
            <person name="Gilroy R."/>
        </authorList>
    </citation>
    <scope>NUCLEOTIDE SEQUENCE</scope>
    <source>
        <strain evidence="5">21143</strain>
    </source>
</reference>
<name>A0A9D1GF45_9BACT</name>
<protein>
    <submittedName>
        <fullName evidence="5">Glycoside hydrolase family 28 protein</fullName>
    </submittedName>
</protein>
<dbReference type="GO" id="GO:0004650">
    <property type="term" value="F:polygalacturonase activity"/>
    <property type="evidence" value="ECO:0007669"/>
    <property type="project" value="InterPro"/>
</dbReference>
<evidence type="ECO:0000313" key="6">
    <source>
        <dbReference type="Proteomes" id="UP000886722"/>
    </source>
</evidence>
<dbReference type="InterPro" id="IPR012334">
    <property type="entry name" value="Pectin_lyas_fold"/>
</dbReference>
<evidence type="ECO:0000256" key="4">
    <source>
        <dbReference type="RuleBase" id="RU361169"/>
    </source>
</evidence>
<keyword evidence="2 4" id="KW-0378">Hydrolase</keyword>
<evidence type="ECO:0000256" key="1">
    <source>
        <dbReference type="ARBA" id="ARBA00008834"/>
    </source>
</evidence>
<dbReference type="InterPro" id="IPR006626">
    <property type="entry name" value="PbH1"/>
</dbReference>
<evidence type="ECO:0000256" key="3">
    <source>
        <dbReference type="ARBA" id="ARBA00023295"/>
    </source>
</evidence>
<dbReference type="SMART" id="SM00710">
    <property type="entry name" value="PbH1"/>
    <property type="match status" value="5"/>
</dbReference>
<proteinExistence type="inferred from homology"/>
<reference evidence="5" key="2">
    <citation type="journal article" date="2021" name="PeerJ">
        <title>Extensive microbial diversity within the chicken gut microbiome revealed by metagenomics and culture.</title>
        <authorList>
            <person name="Gilroy R."/>
            <person name="Ravi A."/>
            <person name="Getino M."/>
            <person name="Pursley I."/>
            <person name="Horton D.L."/>
            <person name="Alikhan N.F."/>
            <person name="Baker D."/>
            <person name="Gharbi K."/>
            <person name="Hall N."/>
            <person name="Watson M."/>
            <person name="Adriaenssens E.M."/>
            <person name="Foster-Nyarko E."/>
            <person name="Jarju S."/>
            <person name="Secka A."/>
            <person name="Antonio M."/>
            <person name="Oren A."/>
            <person name="Chaudhuri R.R."/>
            <person name="La Ragione R."/>
            <person name="Hildebrand F."/>
            <person name="Pallen M.J."/>
        </authorList>
    </citation>
    <scope>NUCLEOTIDE SEQUENCE</scope>
    <source>
        <strain evidence="5">21143</strain>
    </source>
</reference>
<dbReference type="Pfam" id="PF00295">
    <property type="entry name" value="Glyco_hydro_28"/>
    <property type="match status" value="1"/>
</dbReference>
<dbReference type="EMBL" id="DVKT01000051">
    <property type="protein sequence ID" value="HIT39711.1"/>
    <property type="molecule type" value="Genomic_DNA"/>
</dbReference>
<evidence type="ECO:0000256" key="2">
    <source>
        <dbReference type="ARBA" id="ARBA00022801"/>
    </source>
</evidence>
<dbReference type="GO" id="GO:0005975">
    <property type="term" value="P:carbohydrate metabolic process"/>
    <property type="evidence" value="ECO:0007669"/>
    <property type="project" value="InterPro"/>
</dbReference>
<dbReference type="InterPro" id="IPR011050">
    <property type="entry name" value="Pectin_lyase_fold/virulence"/>
</dbReference>
<dbReference type="InterPro" id="IPR000743">
    <property type="entry name" value="Glyco_hydro_28"/>
</dbReference>
<keyword evidence="3 4" id="KW-0326">Glycosidase</keyword>
<comment type="caution">
    <text evidence="5">The sequence shown here is derived from an EMBL/GenBank/DDBJ whole genome shotgun (WGS) entry which is preliminary data.</text>
</comment>
<dbReference type="PROSITE" id="PS51257">
    <property type="entry name" value="PROKAR_LIPOPROTEIN"/>
    <property type="match status" value="1"/>
</dbReference>
<dbReference type="AlphaFoldDB" id="A0A9D1GF45"/>
<accession>A0A9D1GF45</accession>
<dbReference type="PANTHER" id="PTHR31339:SF9">
    <property type="entry name" value="PLASMIN AND FIBRONECTIN-BINDING PROTEIN A"/>
    <property type="match status" value="1"/>
</dbReference>